<dbReference type="AlphaFoldDB" id="A0A091B6T9"/>
<accession>A0A091B6T9</accession>
<dbReference type="PATRIC" id="fig|1384056.3.peg.15"/>
<gene>
    <name evidence="2" type="ORF">N787_00080</name>
</gene>
<dbReference type="EMBL" id="AVCK01000001">
    <property type="protein sequence ID" value="KFN48363.1"/>
    <property type="molecule type" value="Genomic_DNA"/>
</dbReference>
<keyword evidence="1" id="KW-0472">Membrane</keyword>
<keyword evidence="1" id="KW-0812">Transmembrane</keyword>
<dbReference type="Proteomes" id="UP000029393">
    <property type="component" value="Unassembled WGS sequence"/>
</dbReference>
<evidence type="ECO:0000256" key="1">
    <source>
        <dbReference type="SAM" id="Phobius"/>
    </source>
</evidence>
<evidence type="ECO:0000313" key="2">
    <source>
        <dbReference type="EMBL" id="KFN48363.1"/>
    </source>
</evidence>
<keyword evidence="3" id="KW-1185">Reference proteome</keyword>
<organism evidence="2 3">
    <name type="scientific">Arenimonas metalli CF5-1</name>
    <dbReference type="NCBI Taxonomy" id="1384056"/>
    <lineage>
        <taxon>Bacteria</taxon>
        <taxon>Pseudomonadati</taxon>
        <taxon>Pseudomonadota</taxon>
        <taxon>Gammaproteobacteria</taxon>
        <taxon>Lysobacterales</taxon>
        <taxon>Lysobacteraceae</taxon>
        <taxon>Arenimonas</taxon>
    </lineage>
</organism>
<evidence type="ECO:0000313" key="3">
    <source>
        <dbReference type="Proteomes" id="UP000029393"/>
    </source>
</evidence>
<proteinExistence type="predicted"/>
<sequence>MGGMDGWLLVGIALLLTALPGLGLGLVLVTGLWRPRQLEDAADPDRLRRSVGFRALAVAGAVAAPGAAILVMRG</sequence>
<protein>
    <submittedName>
        <fullName evidence="2">Uncharacterized protein</fullName>
    </submittedName>
</protein>
<reference evidence="2 3" key="1">
    <citation type="submission" date="2013-09" db="EMBL/GenBank/DDBJ databases">
        <title>Genome sequencing of Arenimonas metalli.</title>
        <authorList>
            <person name="Chen F."/>
            <person name="Wang G."/>
        </authorList>
    </citation>
    <scope>NUCLEOTIDE SEQUENCE [LARGE SCALE GENOMIC DNA]</scope>
    <source>
        <strain evidence="2 3">CF5-1</strain>
    </source>
</reference>
<feature type="transmembrane region" description="Helical" evidence="1">
    <location>
        <begin position="51"/>
        <end position="72"/>
    </location>
</feature>
<feature type="transmembrane region" description="Helical" evidence="1">
    <location>
        <begin position="6"/>
        <end position="30"/>
    </location>
</feature>
<dbReference type="STRING" id="1384056.N787_00080"/>
<name>A0A091B6T9_9GAMM</name>
<keyword evidence="1" id="KW-1133">Transmembrane helix</keyword>
<comment type="caution">
    <text evidence="2">The sequence shown here is derived from an EMBL/GenBank/DDBJ whole genome shotgun (WGS) entry which is preliminary data.</text>
</comment>